<feature type="domain" description="DUF6919" evidence="1">
    <location>
        <begin position="6"/>
        <end position="176"/>
    </location>
</feature>
<dbReference type="AlphaFoldDB" id="A0A3A9YXN6"/>
<dbReference type="InterPro" id="IPR054212">
    <property type="entry name" value="DUF6919"/>
</dbReference>
<sequence>MFRRIDRRWKAARTLADLGTLTADWLEGSLPGGHPGGYDRPDPETLPLIPTLAAANRARFVTDVSQPGWDGIGYDGHRWEQRAAVDGYIAAGPLLDRIVAAASAAGLLVEVDGRSIPVTRSQGQTKTAFGAQPPVSYVRHCWPRAAVPPILAAHRLLIADRRFGPHDRLWRVLDEAVR</sequence>
<evidence type="ECO:0000313" key="2">
    <source>
        <dbReference type="EMBL" id="RKN40783.1"/>
    </source>
</evidence>
<comment type="caution">
    <text evidence="2">The sequence shown here is derived from an EMBL/GenBank/DDBJ whole genome shotgun (WGS) entry which is preliminary data.</text>
</comment>
<dbReference type="Pfam" id="PF21897">
    <property type="entry name" value="DUF6919"/>
    <property type="match status" value="1"/>
</dbReference>
<name>A0A3A9YXN6_9ACTN</name>
<dbReference type="RefSeq" id="WP_120680575.1">
    <property type="nucleotide sequence ID" value="NZ_RBAL01000009.1"/>
</dbReference>
<protein>
    <recommendedName>
        <fullName evidence="1">DUF6919 domain-containing protein</fullName>
    </recommendedName>
</protein>
<keyword evidence="3" id="KW-1185">Reference proteome</keyword>
<dbReference type="EMBL" id="RBAL01000009">
    <property type="protein sequence ID" value="RKN40783.1"/>
    <property type="molecule type" value="Genomic_DNA"/>
</dbReference>
<evidence type="ECO:0000313" key="3">
    <source>
        <dbReference type="Proteomes" id="UP000272474"/>
    </source>
</evidence>
<evidence type="ECO:0000259" key="1">
    <source>
        <dbReference type="Pfam" id="PF21897"/>
    </source>
</evidence>
<reference evidence="2 3" key="1">
    <citation type="journal article" date="2014" name="Int. J. Syst. Evol. Microbiol.">
        <title>Streptomyces hoynatensis sp. nov., isolated from deep marine sediment.</title>
        <authorList>
            <person name="Veyisoglu A."/>
            <person name="Sahin N."/>
        </authorList>
    </citation>
    <scope>NUCLEOTIDE SEQUENCE [LARGE SCALE GENOMIC DNA]</scope>
    <source>
        <strain evidence="2 3">KCTC 29097</strain>
    </source>
</reference>
<dbReference type="OrthoDB" id="4195350at2"/>
<accession>A0A3A9YXN6</accession>
<organism evidence="2 3">
    <name type="scientific">Streptomyces hoynatensis</name>
    <dbReference type="NCBI Taxonomy" id="1141874"/>
    <lineage>
        <taxon>Bacteria</taxon>
        <taxon>Bacillati</taxon>
        <taxon>Actinomycetota</taxon>
        <taxon>Actinomycetes</taxon>
        <taxon>Kitasatosporales</taxon>
        <taxon>Streptomycetaceae</taxon>
        <taxon>Streptomyces</taxon>
    </lineage>
</organism>
<proteinExistence type="predicted"/>
<gene>
    <name evidence="2" type="ORF">D7294_16985</name>
</gene>
<dbReference type="Proteomes" id="UP000272474">
    <property type="component" value="Unassembled WGS sequence"/>
</dbReference>